<reference evidence="2 3" key="1">
    <citation type="submission" date="2018-05" db="EMBL/GenBank/DDBJ databases">
        <title>Marinifilum breve JC075T sp. nov., a marine bacterium isolated from Yongle Blue Hole in the South China Sea.</title>
        <authorList>
            <person name="Fu T."/>
        </authorList>
    </citation>
    <scope>NUCLEOTIDE SEQUENCE [LARGE SCALE GENOMIC DNA]</scope>
    <source>
        <strain evidence="2 3">JC075</strain>
    </source>
</reference>
<gene>
    <name evidence="2" type="ORF">DF185_15485</name>
</gene>
<dbReference type="InterPro" id="IPR024975">
    <property type="entry name" value="NOV_C"/>
</dbReference>
<protein>
    <recommendedName>
        <fullName evidence="1">Protein NO VEIN C-terminal domain-containing protein</fullName>
    </recommendedName>
</protein>
<dbReference type="OrthoDB" id="5678128at2"/>
<accession>A0A2V3ZV74</accession>
<comment type="caution">
    <text evidence="2">The sequence shown here is derived from an EMBL/GenBank/DDBJ whole genome shotgun (WGS) entry which is preliminary data.</text>
</comment>
<dbReference type="Proteomes" id="UP000248079">
    <property type="component" value="Unassembled WGS sequence"/>
</dbReference>
<dbReference type="RefSeq" id="WP_110361670.1">
    <property type="nucleotide sequence ID" value="NZ_QFLI01000007.1"/>
</dbReference>
<organism evidence="2 3">
    <name type="scientific">Marinifilum breve</name>
    <dbReference type="NCBI Taxonomy" id="2184082"/>
    <lineage>
        <taxon>Bacteria</taxon>
        <taxon>Pseudomonadati</taxon>
        <taxon>Bacteroidota</taxon>
        <taxon>Bacteroidia</taxon>
        <taxon>Marinilabiliales</taxon>
        <taxon>Marinifilaceae</taxon>
    </lineage>
</organism>
<keyword evidence="3" id="KW-1185">Reference proteome</keyword>
<name>A0A2V3ZV74_9BACT</name>
<evidence type="ECO:0000313" key="3">
    <source>
        <dbReference type="Proteomes" id="UP000248079"/>
    </source>
</evidence>
<sequence length="229" mass="27005">MMEGNFLYWLENEYDFGKYSRPLKRSSAKSYISGIRTINKNLGFAENEIYNKTVFELINLRDRIDINENKDRKSHFEALIKFKEKEENVNKLKKINFLSRQQDVLKKQLVEQIAINYVLDHFEELNYTIISKERDNVGWDLEATKGDVTLYIEVKGLSGKEVSFELTPNEYMKSKENSTQYIIAVVTNCLELPILHNYSFDSQTQCWKDRFGNKLMIEEKIAARLSLEK</sequence>
<dbReference type="Pfam" id="PF13020">
    <property type="entry name" value="NOV_C"/>
    <property type="match status" value="1"/>
</dbReference>
<evidence type="ECO:0000313" key="2">
    <source>
        <dbReference type="EMBL" id="PXX98779.1"/>
    </source>
</evidence>
<proteinExistence type="predicted"/>
<feature type="domain" description="Protein NO VEIN C-terminal" evidence="1">
    <location>
        <begin position="110"/>
        <end position="191"/>
    </location>
</feature>
<dbReference type="EMBL" id="QFLI01000007">
    <property type="protein sequence ID" value="PXX98779.1"/>
    <property type="molecule type" value="Genomic_DNA"/>
</dbReference>
<evidence type="ECO:0000259" key="1">
    <source>
        <dbReference type="Pfam" id="PF13020"/>
    </source>
</evidence>
<dbReference type="AlphaFoldDB" id="A0A2V3ZV74"/>